<gene>
    <name evidence="1" type="ORF">LCGC14_2843330</name>
</gene>
<protein>
    <submittedName>
        <fullName evidence="1">Uncharacterized protein</fullName>
    </submittedName>
</protein>
<comment type="caution">
    <text evidence="1">The sequence shown here is derived from an EMBL/GenBank/DDBJ whole genome shotgun (WGS) entry which is preliminary data.</text>
</comment>
<organism evidence="1">
    <name type="scientific">marine sediment metagenome</name>
    <dbReference type="NCBI Taxonomy" id="412755"/>
    <lineage>
        <taxon>unclassified sequences</taxon>
        <taxon>metagenomes</taxon>
        <taxon>ecological metagenomes</taxon>
    </lineage>
</organism>
<accession>A0A0F8YAM8</accession>
<name>A0A0F8YAM8_9ZZZZ</name>
<evidence type="ECO:0000313" key="1">
    <source>
        <dbReference type="EMBL" id="KKK78462.1"/>
    </source>
</evidence>
<proteinExistence type="predicted"/>
<reference evidence="1" key="1">
    <citation type="journal article" date="2015" name="Nature">
        <title>Complex archaea that bridge the gap between prokaryotes and eukaryotes.</title>
        <authorList>
            <person name="Spang A."/>
            <person name="Saw J.H."/>
            <person name="Jorgensen S.L."/>
            <person name="Zaremba-Niedzwiedzka K."/>
            <person name="Martijn J."/>
            <person name="Lind A.E."/>
            <person name="van Eijk R."/>
            <person name="Schleper C."/>
            <person name="Guy L."/>
            <person name="Ettema T.J."/>
        </authorList>
    </citation>
    <scope>NUCLEOTIDE SEQUENCE</scope>
</reference>
<sequence length="111" mass="13603">MPLLSRKAPKEMSKEDQQQADDYYNNVWKKQEIYWKIERIERLSHVVGFDMIDITEYIKENDTISIKIYPNRYHYECRDSIYSSQWDGSNFPYILCENDTYKQYLPQLIWS</sequence>
<dbReference type="AlphaFoldDB" id="A0A0F8YAM8"/>
<dbReference type="EMBL" id="LAZR01054480">
    <property type="protein sequence ID" value="KKK78462.1"/>
    <property type="molecule type" value="Genomic_DNA"/>
</dbReference>